<dbReference type="AlphaFoldDB" id="A0AAV3QCM3"/>
<reference evidence="2 3" key="1">
    <citation type="submission" date="2024-01" db="EMBL/GenBank/DDBJ databases">
        <title>The complete chloroplast genome sequence of Lithospermum erythrorhizon: insights into the phylogenetic relationship among Boraginaceae species and the maternal lineages of purple gromwells.</title>
        <authorList>
            <person name="Okada T."/>
            <person name="Watanabe K."/>
        </authorList>
    </citation>
    <scope>NUCLEOTIDE SEQUENCE [LARGE SCALE GENOMIC DNA]</scope>
</reference>
<dbReference type="EMBL" id="BAABME010003725">
    <property type="protein sequence ID" value="GAA0159912.1"/>
    <property type="molecule type" value="Genomic_DNA"/>
</dbReference>
<feature type="region of interest" description="Disordered" evidence="1">
    <location>
        <begin position="1"/>
        <end position="44"/>
    </location>
</feature>
<comment type="caution">
    <text evidence="2">The sequence shown here is derived from an EMBL/GenBank/DDBJ whole genome shotgun (WGS) entry which is preliminary data.</text>
</comment>
<feature type="region of interest" description="Disordered" evidence="1">
    <location>
        <begin position="58"/>
        <end position="93"/>
    </location>
</feature>
<name>A0AAV3QCM3_LITER</name>
<keyword evidence="3" id="KW-1185">Reference proteome</keyword>
<evidence type="ECO:0000256" key="1">
    <source>
        <dbReference type="SAM" id="MobiDB-lite"/>
    </source>
</evidence>
<protein>
    <submittedName>
        <fullName evidence="2">Uncharacterized protein</fullName>
    </submittedName>
</protein>
<accession>A0AAV3QCM3</accession>
<feature type="compositionally biased region" description="Acidic residues" evidence="1">
    <location>
        <begin position="72"/>
        <end position="81"/>
    </location>
</feature>
<evidence type="ECO:0000313" key="3">
    <source>
        <dbReference type="Proteomes" id="UP001454036"/>
    </source>
</evidence>
<feature type="compositionally biased region" description="Polar residues" evidence="1">
    <location>
        <begin position="1"/>
        <end position="13"/>
    </location>
</feature>
<proteinExistence type="predicted"/>
<evidence type="ECO:0000313" key="2">
    <source>
        <dbReference type="EMBL" id="GAA0159912.1"/>
    </source>
</evidence>
<dbReference type="Proteomes" id="UP001454036">
    <property type="component" value="Unassembled WGS sequence"/>
</dbReference>
<feature type="compositionally biased region" description="Polar residues" evidence="1">
    <location>
        <begin position="29"/>
        <end position="43"/>
    </location>
</feature>
<gene>
    <name evidence="2" type="ORF">LIER_16587</name>
</gene>
<sequence length="133" mass="15615">MTHIVTSNTSSLQDDSREGMFYQEAEMSQPVSLQPNNDLNDPTNLVDLENYDMVDMTELAEEDPVNEHDFSTDDEDEEDEYQSISTEEYGDDFEDEEDDVFYLSHIRVCFCYYNESFDIELFFICTLIYCVLL</sequence>
<organism evidence="2 3">
    <name type="scientific">Lithospermum erythrorhizon</name>
    <name type="common">Purple gromwell</name>
    <name type="synonym">Lithospermum officinale var. erythrorhizon</name>
    <dbReference type="NCBI Taxonomy" id="34254"/>
    <lineage>
        <taxon>Eukaryota</taxon>
        <taxon>Viridiplantae</taxon>
        <taxon>Streptophyta</taxon>
        <taxon>Embryophyta</taxon>
        <taxon>Tracheophyta</taxon>
        <taxon>Spermatophyta</taxon>
        <taxon>Magnoliopsida</taxon>
        <taxon>eudicotyledons</taxon>
        <taxon>Gunneridae</taxon>
        <taxon>Pentapetalae</taxon>
        <taxon>asterids</taxon>
        <taxon>lamiids</taxon>
        <taxon>Boraginales</taxon>
        <taxon>Boraginaceae</taxon>
        <taxon>Boraginoideae</taxon>
        <taxon>Lithospermeae</taxon>
        <taxon>Lithospermum</taxon>
    </lineage>
</organism>